<name>B6UHE0_MAIZE</name>
<protein>
    <submittedName>
        <fullName evidence="2">Uncharacterized protein</fullName>
    </submittedName>
</protein>
<feature type="region of interest" description="Disordered" evidence="1">
    <location>
        <begin position="66"/>
        <end position="91"/>
    </location>
</feature>
<reference evidence="2" key="1">
    <citation type="journal article" date="2009" name="Plant Mol. Biol.">
        <title>Insights into corn genes derived from large-scale cDNA sequencing.</title>
        <authorList>
            <person name="Alexandrov N.N."/>
            <person name="Brover V.V."/>
            <person name="Freidin S."/>
            <person name="Troukhan M.E."/>
            <person name="Tatarinova T.V."/>
            <person name="Zhang H."/>
            <person name="Swaller T.J."/>
            <person name="Lu Y.P."/>
            <person name="Bouck J."/>
            <person name="Flavell R.B."/>
            <person name="Feldmann K.A."/>
        </authorList>
    </citation>
    <scope>NUCLEOTIDE SEQUENCE</scope>
</reference>
<dbReference type="EMBL" id="EU976655">
    <property type="protein sequence ID" value="ACG48773.1"/>
    <property type="molecule type" value="mRNA"/>
</dbReference>
<sequence length="108" mass="11972">MLLTSCRQGRGMASLSCARADGVVRSGALPAKLLLCASCCFPTAAPVADGEVQVLACRQHLHRLPRRQDLRRQRPRRRHPQLVGLHQQPRQRGLVAVQRRVHLGVRGS</sequence>
<evidence type="ECO:0000313" key="2">
    <source>
        <dbReference type="EMBL" id="ACG48773.1"/>
    </source>
</evidence>
<dbReference type="AlphaFoldDB" id="B6UHE0"/>
<evidence type="ECO:0000256" key="1">
    <source>
        <dbReference type="SAM" id="MobiDB-lite"/>
    </source>
</evidence>
<organism evidence="2">
    <name type="scientific">Zea mays</name>
    <name type="common">Maize</name>
    <dbReference type="NCBI Taxonomy" id="4577"/>
    <lineage>
        <taxon>Eukaryota</taxon>
        <taxon>Viridiplantae</taxon>
        <taxon>Streptophyta</taxon>
        <taxon>Embryophyta</taxon>
        <taxon>Tracheophyta</taxon>
        <taxon>Spermatophyta</taxon>
        <taxon>Magnoliopsida</taxon>
        <taxon>Liliopsida</taxon>
        <taxon>Poales</taxon>
        <taxon>Poaceae</taxon>
        <taxon>PACMAD clade</taxon>
        <taxon>Panicoideae</taxon>
        <taxon>Andropogonodae</taxon>
        <taxon>Andropogoneae</taxon>
        <taxon>Tripsacinae</taxon>
        <taxon>Zea</taxon>
    </lineage>
</organism>
<proteinExistence type="evidence at transcript level"/>
<accession>B6UHE0</accession>